<dbReference type="Gene3D" id="1.10.3210.10">
    <property type="entry name" value="Hypothetical protein af1432"/>
    <property type="match status" value="1"/>
</dbReference>
<dbReference type="PROSITE" id="PS51832">
    <property type="entry name" value="HD_GYP"/>
    <property type="match status" value="1"/>
</dbReference>
<dbReference type="SUPFAM" id="SSF109604">
    <property type="entry name" value="HD-domain/PDEase-like"/>
    <property type="match status" value="1"/>
</dbReference>
<dbReference type="InterPro" id="IPR003607">
    <property type="entry name" value="HD/PDEase_dom"/>
</dbReference>
<dbReference type="SUPFAM" id="SSF55781">
    <property type="entry name" value="GAF domain-like"/>
    <property type="match status" value="1"/>
</dbReference>
<dbReference type="CDD" id="cd00077">
    <property type="entry name" value="HDc"/>
    <property type="match status" value="1"/>
</dbReference>
<dbReference type="InterPro" id="IPR037522">
    <property type="entry name" value="HD_GYP_dom"/>
</dbReference>
<dbReference type="Gene3D" id="3.30.450.40">
    <property type="match status" value="1"/>
</dbReference>
<dbReference type="EMBL" id="UOGJ01000137">
    <property type="protein sequence ID" value="VAX37800.1"/>
    <property type="molecule type" value="Genomic_DNA"/>
</dbReference>
<dbReference type="InterPro" id="IPR029016">
    <property type="entry name" value="GAF-like_dom_sf"/>
</dbReference>
<feature type="domain" description="HD-GYP" evidence="1">
    <location>
        <begin position="159"/>
        <end position="356"/>
    </location>
</feature>
<evidence type="ECO:0000259" key="1">
    <source>
        <dbReference type="PROSITE" id="PS51832"/>
    </source>
</evidence>
<name>A0A3B1DRV6_9ZZZZ</name>
<sequence length="358" mass="41261">MNTKNSSTLTKKYKMILSAVHMVYRLVNSTYNVQELTLRLTRLVCQFIKADSAKVYILDAQKQRIKLIANFDNKINVLSTKRKDTIKISMEERKVTKGYPIFEDHRIGIPLIADDAVGAIFVMRKKKDPKFTEFDRDMLSVVAEQSVTAIKNLQLYESQQKTILGSIEFIGKLLMREKHISSRRMQKTDYFKIMKMIGEKLHVGEEGIDHLYYASILRDAGAIDVPYEILSKNSQLTPEEFKIIRRQVTSSIELIKPVEFLKPILPTILYHHEKYDGSGYPSGLKKEQIPLGARIMSVIDAFEAMTRERPYKNRLTIDEAIIELKINSGTQFDPKVVAVFVELAQQKKFKNYLRSASK</sequence>
<reference evidence="2" key="1">
    <citation type="submission" date="2018-06" db="EMBL/GenBank/DDBJ databases">
        <authorList>
            <person name="Zhirakovskaya E."/>
        </authorList>
    </citation>
    <scope>NUCLEOTIDE SEQUENCE</scope>
</reference>
<protein>
    <recommendedName>
        <fullName evidence="1">HD-GYP domain-containing protein</fullName>
    </recommendedName>
</protein>
<accession>A0A3B1DRV6</accession>
<dbReference type="PANTHER" id="PTHR43155:SF2">
    <property type="entry name" value="CYCLIC DI-GMP PHOSPHODIESTERASE PA4108"/>
    <property type="match status" value="1"/>
</dbReference>
<dbReference type="AlphaFoldDB" id="A0A3B1DRV6"/>
<evidence type="ECO:0000313" key="2">
    <source>
        <dbReference type="EMBL" id="VAX37800.1"/>
    </source>
</evidence>
<dbReference type="Pfam" id="PF13487">
    <property type="entry name" value="HD_5"/>
    <property type="match status" value="1"/>
</dbReference>
<dbReference type="PANTHER" id="PTHR43155">
    <property type="entry name" value="CYCLIC DI-GMP PHOSPHODIESTERASE PA4108-RELATED"/>
    <property type="match status" value="1"/>
</dbReference>
<gene>
    <name evidence="2" type="ORF">MNBD_UNCLBAC01-1505</name>
</gene>
<organism evidence="2">
    <name type="scientific">hydrothermal vent metagenome</name>
    <dbReference type="NCBI Taxonomy" id="652676"/>
    <lineage>
        <taxon>unclassified sequences</taxon>
        <taxon>metagenomes</taxon>
        <taxon>ecological metagenomes</taxon>
    </lineage>
</organism>
<proteinExistence type="predicted"/>